<keyword evidence="3" id="KW-0863">Zinc-finger</keyword>
<keyword evidence="2" id="KW-0479">Metal-binding</keyword>
<gene>
    <name evidence="9" type="ORF">KVV02_007156</name>
</gene>
<evidence type="ECO:0008006" key="11">
    <source>
        <dbReference type="Google" id="ProtNLM"/>
    </source>
</evidence>
<reference evidence="9" key="1">
    <citation type="submission" date="2021-07" db="EMBL/GenBank/DDBJ databases">
        <title>Draft genome of Mortierella alpina, strain LL118, isolated from an aspen leaf litter sample.</title>
        <authorList>
            <person name="Yang S."/>
            <person name="Vinatzer B.A."/>
        </authorList>
    </citation>
    <scope>NUCLEOTIDE SEQUENCE</scope>
    <source>
        <strain evidence="9">LL118</strain>
    </source>
</reference>
<comment type="subcellular location">
    <subcellularLocation>
        <location evidence="1">Nucleus</location>
    </subcellularLocation>
</comment>
<keyword evidence="4" id="KW-0862">Zinc</keyword>
<comment type="caution">
    <text evidence="9">The sequence shown here is derived from an EMBL/GenBank/DDBJ whole genome shotgun (WGS) entry which is preliminary data.</text>
</comment>
<feature type="domain" description="C3HC-type" evidence="7">
    <location>
        <begin position="135"/>
        <end position="287"/>
    </location>
</feature>
<accession>A0A9P7ZYN6</accession>
<dbReference type="GO" id="GO:0005634">
    <property type="term" value="C:nucleus"/>
    <property type="evidence" value="ECO:0007669"/>
    <property type="project" value="UniProtKB-SubCell"/>
</dbReference>
<dbReference type="InterPro" id="IPR012935">
    <property type="entry name" value="NuBaID_N"/>
</dbReference>
<dbReference type="AlphaFoldDB" id="A0A9P7ZYN6"/>
<evidence type="ECO:0000256" key="1">
    <source>
        <dbReference type="ARBA" id="ARBA00004123"/>
    </source>
</evidence>
<organism evidence="9 10">
    <name type="scientific">Mortierella alpina</name>
    <name type="common">Oleaginous fungus</name>
    <name type="synonym">Mortierella renispora</name>
    <dbReference type="NCBI Taxonomy" id="64518"/>
    <lineage>
        <taxon>Eukaryota</taxon>
        <taxon>Fungi</taxon>
        <taxon>Fungi incertae sedis</taxon>
        <taxon>Mucoromycota</taxon>
        <taxon>Mortierellomycotina</taxon>
        <taxon>Mortierellomycetes</taxon>
        <taxon>Mortierellales</taxon>
        <taxon>Mortierellaceae</taxon>
        <taxon>Mortierella</taxon>
    </lineage>
</organism>
<evidence type="ECO:0000256" key="6">
    <source>
        <dbReference type="SAM" id="MobiDB-lite"/>
    </source>
</evidence>
<dbReference type="Pfam" id="PF08600">
    <property type="entry name" value="NuBaID_C"/>
    <property type="match status" value="1"/>
</dbReference>
<dbReference type="InterPro" id="IPR013909">
    <property type="entry name" value="NuBaID_C"/>
</dbReference>
<evidence type="ECO:0000259" key="7">
    <source>
        <dbReference type="Pfam" id="PF07967"/>
    </source>
</evidence>
<evidence type="ECO:0000256" key="2">
    <source>
        <dbReference type="ARBA" id="ARBA00022723"/>
    </source>
</evidence>
<dbReference type="Proteomes" id="UP000717515">
    <property type="component" value="Unassembled WGS sequence"/>
</dbReference>
<dbReference type="PANTHER" id="PTHR15835:SF6">
    <property type="entry name" value="ZINC FINGER C3HC-TYPE PROTEIN 1"/>
    <property type="match status" value="1"/>
</dbReference>
<evidence type="ECO:0000313" key="9">
    <source>
        <dbReference type="EMBL" id="KAG9321358.1"/>
    </source>
</evidence>
<feature type="domain" description="NuBaID C-terminal" evidence="8">
    <location>
        <begin position="324"/>
        <end position="403"/>
    </location>
</feature>
<dbReference type="GO" id="GO:0008270">
    <property type="term" value="F:zinc ion binding"/>
    <property type="evidence" value="ECO:0007669"/>
    <property type="project" value="UniProtKB-KW"/>
</dbReference>
<name>A0A9P7ZYN6_MORAP</name>
<proteinExistence type="predicted"/>
<evidence type="ECO:0000256" key="3">
    <source>
        <dbReference type="ARBA" id="ARBA00022771"/>
    </source>
</evidence>
<evidence type="ECO:0000256" key="5">
    <source>
        <dbReference type="ARBA" id="ARBA00023242"/>
    </source>
</evidence>
<evidence type="ECO:0000313" key="10">
    <source>
        <dbReference type="Proteomes" id="UP000717515"/>
    </source>
</evidence>
<evidence type="ECO:0000256" key="4">
    <source>
        <dbReference type="ARBA" id="ARBA00022833"/>
    </source>
</evidence>
<protein>
    <recommendedName>
        <fullName evidence="11">C3HC-type domain-containing protein</fullName>
    </recommendedName>
</protein>
<evidence type="ECO:0000259" key="8">
    <source>
        <dbReference type="Pfam" id="PF08600"/>
    </source>
</evidence>
<keyword evidence="5" id="KW-0539">Nucleus</keyword>
<dbReference type="EMBL" id="JAIFTL010000210">
    <property type="protein sequence ID" value="KAG9321358.1"/>
    <property type="molecule type" value="Genomic_DNA"/>
</dbReference>
<sequence>MNTKRKVDESIALLNSLFAHPSKRHATEKPPPPFSNASPSSPSPAIPSSSTDKALLIAARRQSYKPPRPAVLDKLSRLAASRPTLHDSIAASIAASAPTTQLVPATPTESTRSGTLTSDITSAQTKEATRKRYMPWSRDQFHERLETFKPSTWFDKPKMVNAVECAKRGWINTSDDRLECCGGCGGVVIVRIDLESDAERRQDATDIDSNHGDSNVAIQNDFNFDMDDFIPEQDIEVLGPKFHAMLTENHVTPCPWKTHPCDDDIYKFPVVSQSQARQDLLDRAERLESIVSDPLMDTVRHLLSVEQLEALEKSFQNGPSAKPLILSLFGWTTVEKQRILTCQACHTQCTFISSMGLQPSMTALDSSMEDDGMGQDDEDDTAFDVVQSHKWYCYWINSTYDQGRKEGWRILYETLTAANRAKRDVAAASSGGPSISRIQPSDAVAQIKRMLRGQIMLPSS</sequence>
<feature type="region of interest" description="Disordered" evidence="6">
    <location>
        <begin position="18"/>
        <end position="50"/>
    </location>
</feature>
<dbReference type="Pfam" id="PF07967">
    <property type="entry name" value="zf-C3HC"/>
    <property type="match status" value="1"/>
</dbReference>
<dbReference type="PANTHER" id="PTHR15835">
    <property type="entry name" value="NUCLEAR-INTERACTING PARTNER OF ALK"/>
    <property type="match status" value="1"/>
</dbReference>